<organism evidence="2 3">
    <name type="scientific">Paractinoplanes brasiliensis</name>
    <dbReference type="NCBI Taxonomy" id="52695"/>
    <lineage>
        <taxon>Bacteria</taxon>
        <taxon>Bacillati</taxon>
        <taxon>Actinomycetota</taxon>
        <taxon>Actinomycetes</taxon>
        <taxon>Micromonosporales</taxon>
        <taxon>Micromonosporaceae</taxon>
        <taxon>Paractinoplanes</taxon>
    </lineage>
</organism>
<sequence>MSAEAARAAEILSQLAIPLRLRAYAELVQRGQEGATIAELAYILDVPVQTAGETLARLVGASLATGTGNGVYRASPGELREAAQAIDRSQPIASYLADYPQLRANFTHGRLTSMPPTLSERYTLLGELLSRFLALEGLHTEAEINRRLSEVTDDVAAARRMLVETGWLERDQSGSTYGMGRRVPQQTSPS</sequence>
<dbReference type="Pfam" id="PF12840">
    <property type="entry name" value="HTH_20"/>
    <property type="match status" value="1"/>
</dbReference>
<comment type="caution">
    <text evidence="2">The sequence shown here is derived from an EMBL/GenBank/DDBJ whole genome shotgun (WGS) entry which is preliminary data.</text>
</comment>
<evidence type="ECO:0000313" key="2">
    <source>
        <dbReference type="EMBL" id="TDO32115.1"/>
    </source>
</evidence>
<proteinExistence type="predicted"/>
<keyword evidence="3" id="KW-1185">Reference proteome</keyword>
<dbReference type="AlphaFoldDB" id="A0A4R6JC66"/>
<dbReference type="OrthoDB" id="529288at2"/>
<reference evidence="2 3" key="1">
    <citation type="submission" date="2019-03" db="EMBL/GenBank/DDBJ databases">
        <title>Sequencing the genomes of 1000 actinobacteria strains.</title>
        <authorList>
            <person name="Klenk H.-P."/>
        </authorList>
    </citation>
    <scope>NUCLEOTIDE SEQUENCE [LARGE SCALE GENOMIC DNA]</scope>
    <source>
        <strain evidence="2 3">DSM 43805</strain>
    </source>
</reference>
<feature type="domain" description="DUF2087" evidence="1">
    <location>
        <begin position="110"/>
        <end position="177"/>
    </location>
</feature>
<evidence type="ECO:0000313" key="3">
    <source>
        <dbReference type="Proteomes" id="UP000294901"/>
    </source>
</evidence>
<dbReference type="RefSeq" id="WP_133878126.1">
    <property type="nucleotide sequence ID" value="NZ_BOMD01000044.1"/>
</dbReference>
<dbReference type="SUPFAM" id="SSF46785">
    <property type="entry name" value="Winged helix' DNA-binding domain"/>
    <property type="match status" value="1"/>
</dbReference>
<protein>
    <recommendedName>
        <fullName evidence="1">DUF2087 domain-containing protein</fullName>
    </recommendedName>
</protein>
<accession>A0A4R6JC66</accession>
<dbReference type="InterPro" id="IPR036388">
    <property type="entry name" value="WH-like_DNA-bd_sf"/>
</dbReference>
<dbReference type="InterPro" id="IPR036390">
    <property type="entry name" value="WH_DNA-bd_sf"/>
</dbReference>
<dbReference type="EMBL" id="SNWR01000002">
    <property type="protein sequence ID" value="TDO32115.1"/>
    <property type="molecule type" value="Genomic_DNA"/>
</dbReference>
<dbReference type="Gene3D" id="1.10.10.10">
    <property type="entry name" value="Winged helix-like DNA-binding domain superfamily/Winged helix DNA-binding domain"/>
    <property type="match status" value="1"/>
</dbReference>
<name>A0A4R6JC66_9ACTN</name>
<dbReference type="Proteomes" id="UP000294901">
    <property type="component" value="Unassembled WGS sequence"/>
</dbReference>
<evidence type="ECO:0000259" key="1">
    <source>
        <dbReference type="Pfam" id="PF09860"/>
    </source>
</evidence>
<gene>
    <name evidence="2" type="ORF">C8E87_7558</name>
</gene>
<dbReference type="Pfam" id="PF09860">
    <property type="entry name" value="DUF2087"/>
    <property type="match status" value="1"/>
</dbReference>
<dbReference type="InterPro" id="IPR018656">
    <property type="entry name" value="DUF2087"/>
</dbReference>